<proteinExistence type="inferred from homology"/>
<keyword evidence="2 7" id="KW-1003">Cell membrane</keyword>
<dbReference type="EC" id="7.6.2.11" evidence="7"/>
<dbReference type="PANTHER" id="PTHR42781">
    <property type="entry name" value="SPERMIDINE/PUTRESCINE IMPORT ATP-BINDING PROTEIN POTA"/>
    <property type="match status" value="1"/>
</dbReference>
<dbReference type="AlphaFoldDB" id="A0A418WJ34"/>
<comment type="function">
    <text evidence="7">Part of the ABC transporter complex PotABCD involved in spermidine/putrescine import. Responsible for energy coupling to the transport system.</text>
</comment>
<evidence type="ECO:0000259" key="8">
    <source>
        <dbReference type="PROSITE" id="PS50893"/>
    </source>
</evidence>
<comment type="subunit">
    <text evidence="7">The complex is composed of two ATP-binding proteins (PotA), two transmembrane proteins (PotB and PotC) and a solute-binding protein (PotD).</text>
</comment>
<dbReference type="GO" id="GO:0016887">
    <property type="term" value="F:ATP hydrolysis activity"/>
    <property type="evidence" value="ECO:0007669"/>
    <property type="project" value="InterPro"/>
</dbReference>
<dbReference type="GO" id="GO:0015417">
    <property type="term" value="F:ABC-type polyamine transporter activity"/>
    <property type="evidence" value="ECO:0007669"/>
    <property type="project" value="UniProtKB-EC"/>
</dbReference>
<dbReference type="InterPro" id="IPR013611">
    <property type="entry name" value="Transp-assoc_OB_typ2"/>
</dbReference>
<protein>
    <recommendedName>
        <fullName evidence="7">Spermidine/putrescine import ATP-binding protein PotA</fullName>
        <ecNumber evidence="7">7.6.2.11</ecNumber>
    </recommendedName>
</protein>
<dbReference type="Proteomes" id="UP000284605">
    <property type="component" value="Unassembled WGS sequence"/>
</dbReference>
<dbReference type="SUPFAM" id="SSF52540">
    <property type="entry name" value="P-loop containing nucleoside triphosphate hydrolases"/>
    <property type="match status" value="1"/>
</dbReference>
<dbReference type="InterPro" id="IPR017871">
    <property type="entry name" value="ABC_transporter-like_CS"/>
</dbReference>
<keyword evidence="10" id="KW-1185">Reference proteome</keyword>
<dbReference type="FunFam" id="3.40.50.300:FF:000133">
    <property type="entry name" value="Spermidine/putrescine import ATP-binding protein PotA"/>
    <property type="match status" value="1"/>
</dbReference>
<dbReference type="PROSITE" id="PS50893">
    <property type="entry name" value="ABC_TRANSPORTER_2"/>
    <property type="match status" value="1"/>
</dbReference>
<accession>A0A418WJ34</accession>
<feature type="domain" description="ABC transporter" evidence="8">
    <location>
        <begin position="28"/>
        <end position="258"/>
    </location>
</feature>
<dbReference type="GO" id="GO:0043190">
    <property type="term" value="C:ATP-binding cassette (ABC) transporter complex"/>
    <property type="evidence" value="ECO:0007669"/>
    <property type="project" value="InterPro"/>
</dbReference>
<evidence type="ECO:0000256" key="2">
    <source>
        <dbReference type="ARBA" id="ARBA00022475"/>
    </source>
</evidence>
<dbReference type="Gene3D" id="2.40.50.100">
    <property type="match status" value="1"/>
</dbReference>
<evidence type="ECO:0000313" key="10">
    <source>
        <dbReference type="Proteomes" id="UP000284605"/>
    </source>
</evidence>
<dbReference type="GO" id="GO:0005524">
    <property type="term" value="F:ATP binding"/>
    <property type="evidence" value="ECO:0007669"/>
    <property type="project" value="UniProtKB-KW"/>
</dbReference>
<evidence type="ECO:0000256" key="3">
    <source>
        <dbReference type="ARBA" id="ARBA00022741"/>
    </source>
</evidence>
<dbReference type="OrthoDB" id="9802264at2"/>
<organism evidence="9 10">
    <name type="scientific">Oleomonas cavernae</name>
    <dbReference type="NCBI Taxonomy" id="2320859"/>
    <lineage>
        <taxon>Bacteria</taxon>
        <taxon>Pseudomonadati</taxon>
        <taxon>Pseudomonadota</taxon>
        <taxon>Alphaproteobacteria</taxon>
        <taxon>Acetobacterales</taxon>
        <taxon>Acetobacteraceae</taxon>
        <taxon>Oleomonas</taxon>
    </lineage>
</organism>
<keyword evidence="1 7" id="KW-0813">Transport</keyword>
<name>A0A418WJ34_9PROT</name>
<dbReference type="SUPFAM" id="SSF50331">
    <property type="entry name" value="MOP-like"/>
    <property type="match status" value="1"/>
</dbReference>
<comment type="similarity">
    <text evidence="7">Belongs to the ABC transporter superfamily. Spermidine/putrescine importer (TC 3.A.1.11.1) family.</text>
</comment>
<evidence type="ECO:0000256" key="7">
    <source>
        <dbReference type="RuleBase" id="RU364083"/>
    </source>
</evidence>
<dbReference type="PANTHER" id="PTHR42781:SF4">
    <property type="entry name" value="SPERMIDINE_PUTRESCINE IMPORT ATP-BINDING PROTEIN POTA"/>
    <property type="match status" value="1"/>
</dbReference>
<evidence type="ECO:0000256" key="1">
    <source>
        <dbReference type="ARBA" id="ARBA00022448"/>
    </source>
</evidence>
<dbReference type="PROSITE" id="PS00211">
    <property type="entry name" value="ABC_TRANSPORTER_1"/>
    <property type="match status" value="1"/>
</dbReference>
<dbReference type="Pfam" id="PF08402">
    <property type="entry name" value="TOBE_2"/>
    <property type="match status" value="1"/>
</dbReference>
<comment type="catalytic activity">
    <reaction evidence="7">
        <text>ATP + H2O + polyamine-[polyamine-binding protein]Side 1 = ADP + phosphate + polyamineSide 2 + [polyamine-binding protein]Side 1.</text>
        <dbReference type="EC" id="7.6.2.11"/>
    </reaction>
</comment>
<comment type="caution">
    <text evidence="9">The sequence shown here is derived from an EMBL/GenBank/DDBJ whole genome shotgun (WGS) entry which is preliminary data.</text>
</comment>
<dbReference type="InterPro" id="IPR003439">
    <property type="entry name" value="ABC_transporter-like_ATP-bd"/>
</dbReference>
<dbReference type="NCBIfam" id="TIGR01187">
    <property type="entry name" value="potA"/>
    <property type="match status" value="1"/>
</dbReference>
<dbReference type="SMART" id="SM00382">
    <property type="entry name" value="AAA"/>
    <property type="match status" value="1"/>
</dbReference>
<dbReference type="Gene3D" id="3.40.50.300">
    <property type="entry name" value="P-loop containing nucleotide triphosphate hydrolases"/>
    <property type="match status" value="1"/>
</dbReference>
<dbReference type="InterPro" id="IPR005893">
    <property type="entry name" value="PotA-like"/>
</dbReference>
<gene>
    <name evidence="7" type="primary">potA</name>
    <name evidence="9" type="ORF">D3874_18210</name>
</gene>
<keyword evidence="3 7" id="KW-0547">Nucleotide-binding</keyword>
<dbReference type="InterPro" id="IPR008995">
    <property type="entry name" value="Mo/tungstate-bd_C_term_dom"/>
</dbReference>
<evidence type="ECO:0000256" key="6">
    <source>
        <dbReference type="ARBA" id="ARBA00023136"/>
    </source>
</evidence>
<keyword evidence="4 7" id="KW-0067">ATP-binding</keyword>
<evidence type="ECO:0000256" key="4">
    <source>
        <dbReference type="ARBA" id="ARBA00022840"/>
    </source>
</evidence>
<keyword evidence="5 7" id="KW-1278">Translocase</keyword>
<dbReference type="InterPro" id="IPR003593">
    <property type="entry name" value="AAA+_ATPase"/>
</dbReference>
<dbReference type="InterPro" id="IPR027417">
    <property type="entry name" value="P-loop_NTPase"/>
</dbReference>
<keyword evidence="6 7" id="KW-0472">Membrane</keyword>
<dbReference type="InterPro" id="IPR050093">
    <property type="entry name" value="ABC_SmlMolc_Importer"/>
</dbReference>
<evidence type="ECO:0000256" key="5">
    <source>
        <dbReference type="ARBA" id="ARBA00022967"/>
    </source>
</evidence>
<dbReference type="Pfam" id="PF00005">
    <property type="entry name" value="ABC_tran"/>
    <property type="match status" value="1"/>
</dbReference>
<dbReference type="EMBL" id="QYUK01000011">
    <property type="protein sequence ID" value="RJF90071.1"/>
    <property type="molecule type" value="Genomic_DNA"/>
</dbReference>
<dbReference type="GO" id="GO:0015847">
    <property type="term" value="P:putrescine transport"/>
    <property type="evidence" value="ECO:0007669"/>
    <property type="project" value="UniProtKB-ARBA"/>
</dbReference>
<evidence type="ECO:0000313" key="9">
    <source>
        <dbReference type="EMBL" id="RJF90071.1"/>
    </source>
</evidence>
<sequence>MADVTVAGSIGVGHSEAAAVVGAAGQEVRLYGLSKFYGDFKALDDIDLTVAPGEFLTLLGPSGSGKSTLLMALAGFVAPSHGDIFVDGRSIAALQPEKRNFGVVFQGYALFPHMNVADNIAYPLRVRGLPRDEIEARVADALSLVRLEPLAKRSPRQLSGGQQQRVALARALVFRPQVLLLDEPMGALDKKLRHELQLELRQLHKRLGTTFVNVTHDQEEAMAMSDRIAIMRAGRIVQVGAPRDLYDRPESRFVADFLGKSNFIDGTVSALDRGIALIDTPDGAIRHRVGDRPLVQGDPVLLALRPQQTRVTAVPGDNAWAATVEAAIFLGTHAELTVVTGSGMRLAVNLAMEAIDALPAEGATITIGWSDSATVAVLPD</sequence>
<reference evidence="9 10" key="1">
    <citation type="submission" date="2018-09" db="EMBL/GenBank/DDBJ databases">
        <authorList>
            <person name="Zhu H."/>
        </authorList>
    </citation>
    <scope>NUCLEOTIDE SEQUENCE [LARGE SCALE GENOMIC DNA]</scope>
    <source>
        <strain evidence="9 10">K1W22B-8</strain>
    </source>
</reference>